<dbReference type="Pfam" id="PF17762">
    <property type="entry name" value="HTH_ParB"/>
    <property type="match status" value="1"/>
</dbReference>
<gene>
    <name evidence="3" type="ORF">BXY39_2561</name>
</gene>
<sequence>MTKVNKAPTPQTTQATPAKATEADAAETIIATAETETGTVTEQPADAFMIPLDRLDPATSNVRKGPLTGIDVLAKSLFATGQQQSLKVRAFDNGRFEVIAGSRRLAAFKLLIKQKKILPTHPVACIVDNVPPMVPEAVQQLTENTMRQAMNPVDEYEAYAELLEAGASVGDLAKQFSATARHIKQRIRLGSLAEPIREALREDEITLDIAKAFGGEPDTERQLQVWQALKNRGHFTAYTVSEAIRENSYAEDHRLAVFVGLDAYRAKGGRIVEDLFQKGSRLVDGALLENLAQAKLQAEADKIGTGEGFKWAETSLKSHIPTYGSTKITRTTRPMTEPEKAEETRILSKIDILTEKAEAEADQKTENDIRALNDRLSVMHNARTDFNPAEKAVAGVKVYLDSNGDVQTVRGLVRDEDVPALKVLRNTGQPSPAKKAKTSGPKYYSGKLQGDLTAERTAALRYGVLRNYAEAPDLMLYSLARNFNHRSTSNEPISMPIGFIDNRTSAEYKIQAEEKITEFMAELDRSFLDKPFWDGYAVFRALSNAKKDKWAAAILSRQVTRASAWTQGKHDDHDILGSRFKVVIRTTFKPDGAFLNRLTKDQLLDIADKIGGKQFRLDLGSLKKAELVTALAGVFDGSAQVYGKDVIKKARTWTPDHMDFPTSKPAQKAPVRKPAPRTAKGGRRPASAKTAPVKKAA</sequence>
<feature type="compositionally biased region" description="Basic residues" evidence="1">
    <location>
        <begin position="670"/>
        <end position="683"/>
    </location>
</feature>
<evidence type="ECO:0000256" key="1">
    <source>
        <dbReference type="SAM" id="MobiDB-lite"/>
    </source>
</evidence>
<name>A0A3M0CE20_9PROT</name>
<dbReference type="SUPFAM" id="SSF110849">
    <property type="entry name" value="ParB/Sulfiredoxin"/>
    <property type="match status" value="1"/>
</dbReference>
<proteinExistence type="predicted"/>
<dbReference type="InParanoid" id="A0A3M0CE20"/>
<dbReference type="EMBL" id="REFR01000012">
    <property type="protein sequence ID" value="RMB04986.1"/>
    <property type="molecule type" value="Genomic_DNA"/>
</dbReference>
<feature type="region of interest" description="Disordered" evidence="1">
    <location>
        <begin position="655"/>
        <end position="697"/>
    </location>
</feature>
<dbReference type="PANTHER" id="PTHR33375:SF7">
    <property type="entry name" value="CHROMOSOME 2-PARTITIONING PROTEIN PARB-RELATED"/>
    <property type="match status" value="1"/>
</dbReference>
<feature type="region of interest" description="Disordered" evidence="1">
    <location>
        <begin position="1"/>
        <end position="23"/>
    </location>
</feature>
<accession>A0A3M0CE20</accession>
<dbReference type="SUPFAM" id="SSF109709">
    <property type="entry name" value="KorB DNA-binding domain-like"/>
    <property type="match status" value="1"/>
</dbReference>
<feature type="domain" description="ParB-like N-terminal" evidence="2">
    <location>
        <begin position="48"/>
        <end position="145"/>
    </location>
</feature>
<dbReference type="InterPro" id="IPR003115">
    <property type="entry name" value="ParB_N"/>
</dbReference>
<dbReference type="PANTHER" id="PTHR33375">
    <property type="entry name" value="CHROMOSOME-PARTITIONING PROTEIN PARB-RELATED"/>
    <property type="match status" value="1"/>
</dbReference>
<dbReference type="InterPro" id="IPR036086">
    <property type="entry name" value="ParB/Sulfiredoxin_sf"/>
</dbReference>
<comment type="caution">
    <text evidence="3">The sequence shown here is derived from an EMBL/GenBank/DDBJ whole genome shotgun (WGS) entry which is preliminary data.</text>
</comment>
<dbReference type="GO" id="GO:0007059">
    <property type="term" value="P:chromosome segregation"/>
    <property type="evidence" value="ECO:0007669"/>
    <property type="project" value="TreeGrafter"/>
</dbReference>
<dbReference type="InterPro" id="IPR050336">
    <property type="entry name" value="Chromosome_partition/occlusion"/>
</dbReference>
<evidence type="ECO:0000259" key="2">
    <source>
        <dbReference type="SMART" id="SM00470"/>
    </source>
</evidence>
<organism evidence="3 4">
    <name type="scientific">Eilatimonas milleporae</name>
    <dbReference type="NCBI Taxonomy" id="911205"/>
    <lineage>
        <taxon>Bacteria</taxon>
        <taxon>Pseudomonadati</taxon>
        <taxon>Pseudomonadota</taxon>
        <taxon>Alphaproteobacteria</taxon>
        <taxon>Kordiimonadales</taxon>
        <taxon>Kordiimonadaceae</taxon>
        <taxon>Eilatimonas</taxon>
    </lineage>
</organism>
<protein>
    <submittedName>
        <fullName evidence="3">ParB family chromosome partitioning protein</fullName>
    </submittedName>
</protein>
<keyword evidence="4" id="KW-1185">Reference proteome</keyword>
<feature type="compositionally biased region" description="Low complexity" evidence="1">
    <location>
        <begin position="1"/>
        <end position="20"/>
    </location>
</feature>
<evidence type="ECO:0000313" key="4">
    <source>
        <dbReference type="Proteomes" id="UP000271227"/>
    </source>
</evidence>
<dbReference type="InterPro" id="IPR041468">
    <property type="entry name" value="HTH_ParB/Spo0J"/>
</dbReference>
<dbReference type="OrthoDB" id="9813122at2"/>
<dbReference type="CDD" id="cd16406">
    <property type="entry name" value="ParB_N_like"/>
    <property type="match status" value="1"/>
</dbReference>
<dbReference type="Gene3D" id="3.90.1530.30">
    <property type="match status" value="1"/>
</dbReference>
<dbReference type="Gene3D" id="1.10.10.2830">
    <property type="match status" value="1"/>
</dbReference>
<dbReference type="Proteomes" id="UP000271227">
    <property type="component" value="Unassembled WGS sequence"/>
</dbReference>
<evidence type="ECO:0000313" key="3">
    <source>
        <dbReference type="EMBL" id="RMB04986.1"/>
    </source>
</evidence>
<dbReference type="AlphaFoldDB" id="A0A3M0CE20"/>
<dbReference type="SMART" id="SM00470">
    <property type="entry name" value="ParB"/>
    <property type="match status" value="1"/>
</dbReference>
<dbReference type="Pfam" id="PF02195">
    <property type="entry name" value="ParB_N"/>
    <property type="match status" value="1"/>
</dbReference>
<dbReference type="GO" id="GO:0005694">
    <property type="term" value="C:chromosome"/>
    <property type="evidence" value="ECO:0007669"/>
    <property type="project" value="TreeGrafter"/>
</dbReference>
<dbReference type="RefSeq" id="WP_121939237.1">
    <property type="nucleotide sequence ID" value="NZ_REFR01000012.1"/>
</dbReference>
<reference evidence="3 4" key="1">
    <citation type="submission" date="2018-10" db="EMBL/GenBank/DDBJ databases">
        <title>Genomic Encyclopedia of Archaeal and Bacterial Type Strains, Phase II (KMG-II): from individual species to whole genera.</title>
        <authorList>
            <person name="Goeker M."/>
        </authorList>
    </citation>
    <scope>NUCLEOTIDE SEQUENCE [LARGE SCALE GENOMIC DNA]</scope>
    <source>
        <strain evidence="3 4">DSM 25217</strain>
    </source>
</reference>